<dbReference type="GO" id="GO:0007168">
    <property type="term" value="P:receptor guanylyl cyclase signaling pathway"/>
    <property type="evidence" value="ECO:0007669"/>
    <property type="project" value="TreeGrafter"/>
</dbReference>
<evidence type="ECO:0000256" key="10">
    <source>
        <dbReference type="ARBA" id="ARBA00023180"/>
    </source>
</evidence>
<feature type="compositionally biased region" description="Polar residues" evidence="15">
    <location>
        <begin position="1445"/>
        <end position="1459"/>
    </location>
</feature>
<dbReference type="InterPro" id="IPR001245">
    <property type="entry name" value="Ser-Thr/Tyr_kinase_cat_dom"/>
</dbReference>
<dbReference type="GO" id="GO:0004383">
    <property type="term" value="F:guanylate cyclase activity"/>
    <property type="evidence" value="ECO:0007669"/>
    <property type="project" value="UniProtKB-EC"/>
</dbReference>
<feature type="region of interest" description="Disordered" evidence="15">
    <location>
        <begin position="1373"/>
        <end position="1396"/>
    </location>
</feature>
<dbReference type="GO" id="GO:0004672">
    <property type="term" value="F:protein kinase activity"/>
    <property type="evidence" value="ECO:0007669"/>
    <property type="project" value="InterPro"/>
</dbReference>
<keyword evidence="8 16" id="KW-0472">Membrane</keyword>
<evidence type="ECO:0000256" key="4">
    <source>
        <dbReference type="ARBA" id="ARBA00022692"/>
    </source>
</evidence>
<comment type="catalytic activity">
    <reaction evidence="1 14">
        <text>GTP = 3',5'-cyclic GMP + diphosphate</text>
        <dbReference type="Rhea" id="RHEA:13665"/>
        <dbReference type="ChEBI" id="CHEBI:33019"/>
        <dbReference type="ChEBI" id="CHEBI:37565"/>
        <dbReference type="ChEBI" id="CHEBI:57746"/>
        <dbReference type="EC" id="4.6.1.2"/>
    </reaction>
</comment>
<dbReference type="SMART" id="SM00044">
    <property type="entry name" value="CYCc"/>
    <property type="match status" value="1"/>
</dbReference>
<dbReference type="Gene3D" id="1.10.510.10">
    <property type="entry name" value="Transferase(Phosphotransferase) domain 1"/>
    <property type="match status" value="1"/>
</dbReference>
<keyword evidence="12 14" id="KW-0141">cGMP biosynthesis</keyword>
<keyword evidence="20" id="KW-1185">Reference proteome</keyword>
<dbReference type="InterPro" id="IPR018297">
    <property type="entry name" value="A/G_cyclase_CS"/>
</dbReference>
<evidence type="ECO:0000256" key="14">
    <source>
        <dbReference type="RuleBase" id="RU003431"/>
    </source>
</evidence>
<dbReference type="SUPFAM" id="SSF56112">
    <property type="entry name" value="Protein kinase-like (PK-like)"/>
    <property type="match status" value="1"/>
</dbReference>
<dbReference type="SUPFAM" id="SSF53822">
    <property type="entry name" value="Periplasmic binding protein-like I"/>
    <property type="match status" value="1"/>
</dbReference>
<feature type="domain" description="Guanylate cyclase" evidence="18">
    <location>
        <begin position="1109"/>
        <end position="1240"/>
    </location>
</feature>
<evidence type="ECO:0000313" key="20">
    <source>
        <dbReference type="Proteomes" id="UP001292094"/>
    </source>
</evidence>
<dbReference type="InterPro" id="IPR028082">
    <property type="entry name" value="Peripla_BP_I"/>
</dbReference>
<feature type="region of interest" description="Disordered" evidence="15">
    <location>
        <begin position="1421"/>
        <end position="1494"/>
    </location>
</feature>
<dbReference type="InterPro" id="IPR029787">
    <property type="entry name" value="Nucleotide_cyclase"/>
</dbReference>
<dbReference type="InterPro" id="IPR001054">
    <property type="entry name" value="A/G_cyclase"/>
</dbReference>
<evidence type="ECO:0000256" key="6">
    <source>
        <dbReference type="ARBA" id="ARBA00022741"/>
    </source>
</evidence>
<feature type="compositionally biased region" description="Basic and acidic residues" evidence="15">
    <location>
        <begin position="39"/>
        <end position="48"/>
    </location>
</feature>
<dbReference type="InterPro" id="IPR000719">
    <property type="entry name" value="Prot_kinase_dom"/>
</dbReference>
<dbReference type="PANTHER" id="PTHR11920:SF474">
    <property type="entry name" value="RECEPTOR-TYPE GUANYLATE CYCLASE GYC76C"/>
    <property type="match status" value="1"/>
</dbReference>
<dbReference type="GO" id="GO:0001653">
    <property type="term" value="F:peptide receptor activity"/>
    <property type="evidence" value="ECO:0007669"/>
    <property type="project" value="TreeGrafter"/>
</dbReference>
<keyword evidence="6" id="KW-0547">Nucleotide-binding</keyword>
<comment type="similarity">
    <text evidence="13">Belongs to the adenylyl cyclase class-4/guanylyl cyclase family.</text>
</comment>
<organism evidence="19 20">
    <name type="scientific">Petrolisthes manimaculis</name>
    <dbReference type="NCBI Taxonomy" id="1843537"/>
    <lineage>
        <taxon>Eukaryota</taxon>
        <taxon>Metazoa</taxon>
        <taxon>Ecdysozoa</taxon>
        <taxon>Arthropoda</taxon>
        <taxon>Crustacea</taxon>
        <taxon>Multicrustacea</taxon>
        <taxon>Malacostraca</taxon>
        <taxon>Eumalacostraca</taxon>
        <taxon>Eucarida</taxon>
        <taxon>Decapoda</taxon>
        <taxon>Pleocyemata</taxon>
        <taxon>Anomura</taxon>
        <taxon>Galatheoidea</taxon>
        <taxon>Porcellanidae</taxon>
        <taxon>Petrolisthes</taxon>
    </lineage>
</organism>
<keyword evidence="7 16" id="KW-1133">Transmembrane helix</keyword>
<evidence type="ECO:0000256" key="16">
    <source>
        <dbReference type="SAM" id="Phobius"/>
    </source>
</evidence>
<feature type="region of interest" description="Disordered" evidence="15">
    <location>
        <begin position="32"/>
        <end position="55"/>
    </location>
</feature>
<gene>
    <name evidence="19" type="ORF">Pmani_017478</name>
</gene>
<evidence type="ECO:0000256" key="1">
    <source>
        <dbReference type="ARBA" id="ARBA00001436"/>
    </source>
</evidence>
<dbReference type="PROSITE" id="PS00452">
    <property type="entry name" value="GUANYLATE_CYCLASE_1"/>
    <property type="match status" value="1"/>
</dbReference>
<protein>
    <recommendedName>
        <fullName evidence="3 14">Guanylate cyclase</fullName>
        <ecNumber evidence="3 14">4.6.1.2</ecNumber>
    </recommendedName>
</protein>
<dbReference type="GO" id="GO:0005524">
    <property type="term" value="F:ATP binding"/>
    <property type="evidence" value="ECO:0007669"/>
    <property type="project" value="InterPro"/>
</dbReference>
<evidence type="ECO:0000256" key="3">
    <source>
        <dbReference type="ARBA" id="ARBA00012202"/>
    </source>
</evidence>
<comment type="caution">
    <text evidence="19">The sequence shown here is derived from an EMBL/GenBank/DDBJ whole genome shotgun (WGS) entry which is preliminary data.</text>
</comment>
<dbReference type="GO" id="GO:0005886">
    <property type="term" value="C:plasma membrane"/>
    <property type="evidence" value="ECO:0007669"/>
    <property type="project" value="TreeGrafter"/>
</dbReference>
<evidence type="ECO:0000259" key="18">
    <source>
        <dbReference type="PROSITE" id="PS50125"/>
    </source>
</evidence>
<dbReference type="GO" id="GO:0035556">
    <property type="term" value="P:intracellular signal transduction"/>
    <property type="evidence" value="ECO:0007669"/>
    <property type="project" value="InterPro"/>
</dbReference>
<comment type="subcellular location">
    <subcellularLocation>
        <location evidence="2">Membrane</location>
        <topology evidence="2">Single-pass type I membrane protein</topology>
    </subcellularLocation>
</comment>
<dbReference type="InterPro" id="IPR001828">
    <property type="entry name" value="ANF_lig-bd_rcpt"/>
</dbReference>
<evidence type="ECO:0000256" key="13">
    <source>
        <dbReference type="RuleBase" id="RU000405"/>
    </source>
</evidence>
<evidence type="ECO:0000259" key="17">
    <source>
        <dbReference type="PROSITE" id="PS50011"/>
    </source>
</evidence>
<dbReference type="Gene3D" id="3.30.70.1230">
    <property type="entry name" value="Nucleotide cyclase"/>
    <property type="match status" value="1"/>
</dbReference>
<dbReference type="InterPro" id="IPR050401">
    <property type="entry name" value="Cyclic_nucleotide_synthase"/>
</dbReference>
<dbReference type="PANTHER" id="PTHR11920">
    <property type="entry name" value="GUANYLYL CYCLASE"/>
    <property type="match status" value="1"/>
</dbReference>
<dbReference type="FunFam" id="3.30.70.1230:FF:000019">
    <property type="entry name" value="Guanylate cyclase"/>
    <property type="match status" value="1"/>
</dbReference>
<evidence type="ECO:0000313" key="19">
    <source>
        <dbReference type="EMBL" id="KAK4311005.1"/>
    </source>
</evidence>
<keyword evidence="11 13" id="KW-0456">Lyase</keyword>
<dbReference type="PROSITE" id="PS50125">
    <property type="entry name" value="GUANYLATE_CYCLASE_2"/>
    <property type="match status" value="1"/>
</dbReference>
<dbReference type="EMBL" id="JAWZYT010001571">
    <property type="protein sequence ID" value="KAK4311005.1"/>
    <property type="molecule type" value="Genomic_DNA"/>
</dbReference>
<keyword evidence="4 16" id="KW-0812">Transmembrane</keyword>
<evidence type="ECO:0000256" key="7">
    <source>
        <dbReference type="ARBA" id="ARBA00022989"/>
    </source>
</evidence>
<name>A0AAE1PPI0_9EUCA</name>
<evidence type="ECO:0000256" key="8">
    <source>
        <dbReference type="ARBA" id="ARBA00023136"/>
    </source>
</evidence>
<evidence type="ECO:0000256" key="11">
    <source>
        <dbReference type="ARBA" id="ARBA00023239"/>
    </source>
</evidence>
<feature type="domain" description="Protein kinase" evidence="17">
    <location>
        <begin position="748"/>
        <end position="1033"/>
    </location>
</feature>
<keyword evidence="10" id="KW-0325">Glycoprotein</keyword>
<evidence type="ECO:0000256" key="5">
    <source>
        <dbReference type="ARBA" id="ARBA00022729"/>
    </source>
</evidence>
<dbReference type="Gene3D" id="3.40.50.2300">
    <property type="match status" value="2"/>
</dbReference>
<dbReference type="GO" id="GO:0004016">
    <property type="term" value="F:adenylate cyclase activity"/>
    <property type="evidence" value="ECO:0007669"/>
    <property type="project" value="TreeGrafter"/>
</dbReference>
<evidence type="ECO:0000256" key="9">
    <source>
        <dbReference type="ARBA" id="ARBA00023170"/>
    </source>
</evidence>
<dbReference type="Pfam" id="PF00211">
    <property type="entry name" value="Guanylate_cyc"/>
    <property type="match status" value="1"/>
</dbReference>
<dbReference type="InterPro" id="IPR011009">
    <property type="entry name" value="Kinase-like_dom_sf"/>
</dbReference>
<sequence>MRKEGRRRVATLKPSRREVMWAQGRCWWGWDGGGEEDEEKNKKKEHIGLPEQYDATHNNNNNPLLARQTTYQQQQQQQTAISSQLPNHSYICPPSSSPQHFNNHPSRFLDMQHNNATITTCFSRPRKKQQQQTANAIYRPKFGPRNWWLAGLTTVLILVLCGAVVPVRAQEIDTTEAPTEALTTSDIVTTTTLLPATYSEDLAGRRENEACNMVHEWPILEDTNKTLLVGFLPTRKGKRTERLGLKLPGAFTYAVDVLNNSTILPEGYKLRFKWQDTEGREALGSKYMVDLLCENVSAIFGPEHTCYVEGTVAEGTNLPMLSYGCRNERASKLKTFARTNPSEINIIRTTVATLKHNNWTQFSIIYQTDQESTMETLRAEAHRENMTIKHVRPFNKERLSLIFQETKNTTRIYVYIGHRRLLGEMMTAMAMAGVFQSKRSLKEYLLLFIEQEEYNPNDWHEYLWNFQTESKTENKKRKCLEMDLLTLDGQFMVVANRPSEHPDIEERVREYNRRLPFCLDSYDDEYNRDRAIRDEKHIPYLPTAYVYDSVQLYARAVAELYNSSRESGENLTVKEIARDGARIKDHLRNMTYTSILGFSMTMNTNASSEGNYSVYFFSDCPSSNVDTLNCSKCLHKISNYYQENSSLEASAIVIPIRDEPECGFDDSKCSRGRQGYEKPIAISLGVLLVLAFFMSTYLYRNWKYEQEIVGLQWRINQMDLTMSNNMPVGSRVCEAGLYSTSSSLTSRQSLVSAVSFDLQGQWYHTLANYKGTIVCLKYIPLNQKRPELSRNTMKDMRNMREMKQDNVCSFVGAFMEQRRGTHGDVAKVALVTEYCMKGSLLDILAIEDIKLDRLFISSLVNDLLRGMFFLHSHFGIHGNLKSSNCVVTGRWVLQITDYGLHDLRREPLSALERDDRLQFDRHLLWRAPELLRAGIEAPVTKEGDVYSFAIILHEIIGRQGPYGLYEVNEDDASAIINKVKSGVTINGSLYRPDLNKIVDMPFGSDEPVRQAMQESWAEDPAVRPNFRQLKVKLKGMKEKGRKGNLMDHMVQMMEQYSKNLEELVTARTHQLREEERKTKDLLHRMLPSTVAASLTQGIAVEPQGFDAVTIYFSDIVGFTSLSAESTPIQVVRFLNDLYTLFDKIIRGYDVYKVETIGDAYMVVSGLPNPNMGRHAGEIASMALELLDGVQHKFVIHHQPHKKLFLRIGLHTGPVIAGVVGLTMPRYCLFGDTVNTASRMESNGEALRIHISEPCYKALEKLGGYIMERRGLVPMKGKGEVLTYWLNGATPMAIQSRDRSEALSPPLLQLNECDGEFRRRSPRLDAFSARTSSIPRNLEDPGDINGGLARFAETRDSPRSEIFYRRRYSTNFRTSSVDNTPRGSLLCPPKAEGEGDVHQSISMDDLHHSGISLEIPALRKTVNEATPSSSEPTLPIEDRRGVNFSPLATNSDNLGTNQGQGEREPMLNGAGEEETEDQASHRGDNSPHLSQASTKRLPKIRSLLVDMFGQGQNMFTVNGVRRSGNLV</sequence>
<dbReference type="EC" id="4.6.1.2" evidence="3 14"/>
<dbReference type="PROSITE" id="PS50011">
    <property type="entry name" value="PROTEIN_KINASE_DOM"/>
    <property type="match status" value="1"/>
</dbReference>
<reference evidence="19" key="1">
    <citation type="submission" date="2023-11" db="EMBL/GenBank/DDBJ databases">
        <title>Genome assemblies of two species of porcelain crab, Petrolisthes cinctipes and Petrolisthes manimaculis (Anomura: Porcellanidae).</title>
        <authorList>
            <person name="Angst P."/>
        </authorList>
    </citation>
    <scope>NUCLEOTIDE SEQUENCE</scope>
    <source>
        <strain evidence="19">PB745_02</strain>
        <tissue evidence="19">Gill</tissue>
    </source>
</reference>
<keyword evidence="9" id="KW-0675">Receptor</keyword>
<feature type="compositionally biased region" description="Polar residues" evidence="15">
    <location>
        <begin position="1422"/>
        <end position="1431"/>
    </location>
</feature>
<dbReference type="Pfam" id="PF01094">
    <property type="entry name" value="ANF_receptor"/>
    <property type="match status" value="1"/>
</dbReference>
<dbReference type="Proteomes" id="UP001292094">
    <property type="component" value="Unassembled WGS sequence"/>
</dbReference>
<dbReference type="CDD" id="cd07302">
    <property type="entry name" value="CHD"/>
    <property type="match status" value="1"/>
</dbReference>
<keyword evidence="5" id="KW-0732">Signal</keyword>
<accession>A0AAE1PPI0</accession>
<evidence type="ECO:0000256" key="12">
    <source>
        <dbReference type="ARBA" id="ARBA00023293"/>
    </source>
</evidence>
<feature type="transmembrane region" description="Helical" evidence="16">
    <location>
        <begin position="147"/>
        <end position="167"/>
    </location>
</feature>
<evidence type="ECO:0000256" key="15">
    <source>
        <dbReference type="SAM" id="MobiDB-lite"/>
    </source>
</evidence>
<dbReference type="SUPFAM" id="SSF55073">
    <property type="entry name" value="Nucleotide cyclase"/>
    <property type="match status" value="1"/>
</dbReference>
<proteinExistence type="inferred from homology"/>
<evidence type="ECO:0000256" key="2">
    <source>
        <dbReference type="ARBA" id="ARBA00004479"/>
    </source>
</evidence>
<dbReference type="Pfam" id="PF07714">
    <property type="entry name" value="PK_Tyr_Ser-Thr"/>
    <property type="match status" value="1"/>
</dbReference>